<dbReference type="GO" id="GO:0003824">
    <property type="term" value="F:catalytic activity"/>
    <property type="evidence" value="ECO:0007669"/>
    <property type="project" value="InterPro"/>
</dbReference>
<protein>
    <recommendedName>
        <fullName evidence="3">CCHC-type domain-containing protein</fullName>
    </recommendedName>
</protein>
<dbReference type="PROSITE" id="PS50158">
    <property type="entry name" value="ZF_CCHC"/>
    <property type="match status" value="2"/>
</dbReference>
<evidence type="ECO:0000259" key="3">
    <source>
        <dbReference type="PROSITE" id="PS50158"/>
    </source>
</evidence>
<dbReference type="InterPro" id="IPR036875">
    <property type="entry name" value="Znf_CCHC_sf"/>
</dbReference>
<evidence type="ECO:0000313" key="5">
    <source>
        <dbReference type="Proteomes" id="UP000479190"/>
    </source>
</evidence>
<gene>
    <name evidence="4" type="ORF">TBRA_LOCUS14505</name>
</gene>
<dbReference type="Pfam" id="PF14529">
    <property type="entry name" value="Exo_endo_phos_2"/>
    <property type="match status" value="1"/>
</dbReference>
<dbReference type="InterPro" id="IPR005135">
    <property type="entry name" value="Endo/exonuclease/phosphatase"/>
</dbReference>
<dbReference type="Pfam" id="PF00098">
    <property type="entry name" value="zf-CCHC"/>
    <property type="match status" value="1"/>
</dbReference>
<dbReference type="OrthoDB" id="7699172at2759"/>
<organism evidence="4 5">
    <name type="scientific">Trichogramma brassicae</name>
    <dbReference type="NCBI Taxonomy" id="86971"/>
    <lineage>
        <taxon>Eukaryota</taxon>
        <taxon>Metazoa</taxon>
        <taxon>Ecdysozoa</taxon>
        <taxon>Arthropoda</taxon>
        <taxon>Hexapoda</taxon>
        <taxon>Insecta</taxon>
        <taxon>Pterygota</taxon>
        <taxon>Neoptera</taxon>
        <taxon>Endopterygota</taxon>
        <taxon>Hymenoptera</taxon>
        <taxon>Apocrita</taxon>
        <taxon>Proctotrupomorpha</taxon>
        <taxon>Chalcidoidea</taxon>
        <taxon>Trichogrammatidae</taxon>
        <taxon>Trichogramma</taxon>
    </lineage>
</organism>
<proteinExistence type="predicted"/>
<accession>A0A6H5J2D4</accession>
<keyword evidence="1" id="KW-0479">Metal-binding</keyword>
<evidence type="ECO:0000256" key="2">
    <source>
        <dbReference type="SAM" id="MobiDB-lite"/>
    </source>
</evidence>
<keyword evidence="5" id="KW-1185">Reference proteome</keyword>
<dbReference type="GO" id="GO:0008270">
    <property type="term" value="F:zinc ion binding"/>
    <property type="evidence" value="ECO:0007669"/>
    <property type="project" value="UniProtKB-KW"/>
</dbReference>
<dbReference type="SUPFAM" id="SSF56219">
    <property type="entry name" value="DNase I-like"/>
    <property type="match status" value="1"/>
</dbReference>
<dbReference type="Gene3D" id="3.60.10.10">
    <property type="entry name" value="Endonuclease/exonuclease/phosphatase"/>
    <property type="match status" value="1"/>
</dbReference>
<dbReference type="InterPro" id="IPR001878">
    <property type="entry name" value="Znf_CCHC"/>
</dbReference>
<sequence length="960" mass="106928">MSGTKTDLYSSNIVVIASVIRQQQHLDLSAPDNCRSDGQHSVEFTIDKTQSCSSAKDASTYADILRTLKSDPTLQQSVGSSVQNIRRSAAGALVLQLKKNLDNAPNLGAELNKAPGDTVTASALQHTTIIEIRDLNECATKEEIAEALGTSLVAPGLNKKVIRTLRKAYAETQVAVTALPDDLATKALKLGHIQIGWVNCRIGGREDAPRCYRCWRPGHVSARCKGPDCSGHCFRCGQAGHQIKDCKNNPTQAAIWVQGNLVQEHPARARPYFTWARISGIYFFSVYAPPRLADVEFSALLTNITEEARRKRLLIVAGDFNTWSTKWGCRATRQRATTLLDALAPRSRAAEHRRYTNIHRCTGLLGRRSHLRQRHTRFSSYIMGLYLWTSEIADLRRSCLRARRLAQRESIVGQMKMPAERAMPPQGVSCTLLSRPASAYAGTNCATRSTRTQEQLYQPLPWRNYEKHTGGSRSTLHLERIKYHTPLSRSPSPRTLTSSCRCTRRACGPVSFPRAGKDRGSSCCQSQASPPKNHRRTGRSVCLTQRARFWEESSVTASKPLLGALGASQNTSTAFRRKAIAGKRWNRGTKEYCTVVTLDVKNASNSAQWSNIHAAQRQMRTSEYLLRIIRSYLSERLLDCDADDGIESHRVTARVCLGAHPVERHVRRRSAPQLRSQRAPIWGCATETQAYIRQAEAVHRRACLRVISGQPHVSYDATYVIASVHPLALLADERARIYQRRPEDVKEEERREALSKWQDRVKTRCLVTYCECGSRFCRRPADQGWQVTRPPGKLHFVSVVFASGAIMRHVNEPCVHASTNEAPASGAIFGTHSTSGTGSTTPGETRLENSPSGDRTHALRHTLYQEARTIPTEPRRPVVLVTLVYRECRTAPEVREMCSAQEPTSKCAQRPGLYSATRTARDGVGGGGRRCIVAEKWRDHSEAENRRSTTELGVICSARP</sequence>
<feature type="region of interest" description="Disordered" evidence="2">
    <location>
        <begin position="519"/>
        <end position="538"/>
    </location>
</feature>
<dbReference type="EMBL" id="CADCXV010001239">
    <property type="protein sequence ID" value="CAB0042917.1"/>
    <property type="molecule type" value="Genomic_DNA"/>
</dbReference>
<feature type="compositionally biased region" description="Low complexity" evidence="2">
    <location>
        <begin position="832"/>
        <end position="844"/>
    </location>
</feature>
<name>A0A6H5J2D4_9HYME</name>
<feature type="region of interest" description="Disordered" evidence="2">
    <location>
        <begin position="832"/>
        <end position="855"/>
    </location>
</feature>
<evidence type="ECO:0000256" key="1">
    <source>
        <dbReference type="PROSITE-ProRule" id="PRU00047"/>
    </source>
</evidence>
<feature type="domain" description="CCHC-type" evidence="3">
    <location>
        <begin position="210"/>
        <end position="225"/>
    </location>
</feature>
<keyword evidence="1" id="KW-0862">Zinc</keyword>
<dbReference type="InterPro" id="IPR036691">
    <property type="entry name" value="Endo/exonu/phosph_ase_sf"/>
</dbReference>
<dbReference type="SUPFAM" id="SSF57756">
    <property type="entry name" value="Retrovirus zinc finger-like domains"/>
    <property type="match status" value="1"/>
</dbReference>
<dbReference type="SMART" id="SM00343">
    <property type="entry name" value="ZnF_C2HC"/>
    <property type="match status" value="2"/>
</dbReference>
<keyword evidence="1" id="KW-0863">Zinc-finger</keyword>
<dbReference type="AlphaFoldDB" id="A0A6H5J2D4"/>
<dbReference type="Proteomes" id="UP000479190">
    <property type="component" value="Unassembled WGS sequence"/>
</dbReference>
<dbReference type="GO" id="GO:0003676">
    <property type="term" value="F:nucleic acid binding"/>
    <property type="evidence" value="ECO:0007669"/>
    <property type="project" value="InterPro"/>
</dbReference>
<feature type="domain" description="CCHC-type" evidence="3">
    <location>
        <begin position="233"/>
        <end position="248"/>
    </location>
</feature>
<evidence type="ECO:0000313" key="4">
    <source>
        <dbReference type="EMBL" id="CAB0042917.1"/>
    </source>
</evidence>
<reference evidence="4 5" key="1">
    <citation type="submission" date="2020-02" db="EMBL/GenBank/DDBJ databases">
        <authorList>
            <person name="Ferguson B K."/>
        </authorList>
    </citation>
    <scope>NUCLEOTIDE SEQUENCE [LARGE SCALE GENOMIC DNA]</scope>
</reference>